<protein>
    <submittedName>
        <fullName evidence="4">Uncharacterized protein</fullName>
    </submittedName>
</protein>
<organism evidence="4 5">
    <name type="scientific">Oedothorax gibbosus</name>
    <dbReference type="NCBI Taxonomy" id="931172"/>
    <lineage>
        <taxon>Eukaryota</taxon>
        <taxon>Metazoa</taxon>
        <taxon>Ecdysozoa</taxon>
        <taxon>Arthropoda</taxon>
        <taxon>Chelicerata</taxon>
        <taxon>Arachnida</taxon>
        <taxon>Araneae</taxon>
        <taxon>Araneomorphae</taxon>
        <taxon>Entelegynae</taxon>
        <taxon>Araneoidea</taxon>
        <taxon>Linyphiidae</taxon>
        <taxon>Erigoninae</taxon>
        <taxon>Oedothorax</taxon>
    </lineage>
</organism>
<dbReference type="EMBL" id="JAFNEN010000091">
    <property type="protein sequence ID" value="KAG8195192.1"/>
    <property type="molecule type" value="Genomic_DNA"/>
</dbReference>
<feature type="transmembrane region" description="Helical" evidence="2">
    <location>
        <begin position="210"/>
        <end position="235"/>
    </location>
</feature>
<evidence type="ECO:0000256" key="3">
    <source>
        <dbReference type="SAM" id="SignalP"/>
    </source>
</evidence>
<evidence type="ECO:0000313" key="5">
    <source>
        <dbReference type="Proteomes" id="UP000827092"/>
    </source>
</evidence>
<name>A0AAV6VEQ6_9ARAC</name>
<keyword evidence="5" id="KW-1185">Reference proteome</keyword>
<accession>A0AAV6VEQ6</accession>
<keyword evidence="2" id="KW-0472">Membrane</keyword>
<evidence type="ECO:0000256" key="2">
    <source>
        <dbReference type="SAM" id="Phobius"/>
    </source>
</evidence>
<keyword evidence="3" id="KW-0732">Signal</keyword>
<feature type="chain" id="PRO_5043809473" evidence="3">
    <location>
        <begin position="19"/>
        <end position="261"/>
    </location>
</feature>
<sequence>MQLLVVYILCFGIAKNCAEPAQEIGNELALPSDNPFHLAKPDFGGNKTITSSSFWPGMSFMERILSALFPPVKAQPQPIQETPLIMWRFRFFFYGNNATEPVPDDATDAVTNTGSSSTHASTVKMSKSSRRKRNQKESLKQLSKAWPMWSYVNSEKRYPGRKDETKKPTNGVKWIRMNDISHNLNKTSNAKDCYRHRLYTYVWAMDWRSVFVHTVILVLFMVCLTVTLVCCQRFINISQQGAVKRFKVIPKSSNKVKIFEV</sequence>
<evidence type="ECO:0000313" key="4">
    <source>
        <dbReference type="EMBL" id="KAG8195192.1"/>
    </source>
</evidence>
<keyword evidence="2" id="KW-1133">Transmembrane helix</keyword>
<gene>
    <name evidence="4" type="ORF">JTE90_027936</name>
</gene>
<keyword evidence="2" id="KW-0812">Transmembrane</keyword>
<dbReference type="AlphaFoldDB" id="A0AAV6VEQ6"/>
<feature type="region of interest" description="Disordered" evidence="1">
    <location>
        <begin position="103"/>
        <end position="141"/>
    </location>
</feature>
<dbReference type="Proteomes" id="UP000827092">
    <property type="component" value="Unassembled WGS sequence"/>
</dbReference>
<feature type="compositionally biased region" description="Polar residues" evidence="1">
    <location>
        <begin position="109"/>
        <end position="126"/>
    </location>
</feature>
<reference evidence="4 5" key="1">
    <citation type="journal article" date="2022" name="Nat. Ecol. Evol.">
        <title>A masculinizing supergene underlies an exaggerated male reproductive morph in a spider.</title>
        <authorList>
            <person name="Hendrickx F."/>
            <person name="De Corte Z."/>
            <person name="Sonet G."/>
            <person name="Van Belleghem S.M."/>
            <person name="Kostlbacher S."/>
            <person name="Vangestel C."/>
        </authorList>
    </citation>
    <scope>NUCLEOTIDE SEQUENCE [LARGE SCALE GENOMIC DNA]</scope>
    <source>
        <strain evidence="4">W744_W776</strain>
    </source>
</reference>
<feature type="signal peptide" evidence="3">
    <location>
        <begin position="1"/>
        <end position="18"/>
    </location>
</feature>
<proteinExistence type="predicted"/>
<evidence type="ECO:0000256" key="1">
    <source>
        <dbReference type="SAM" id="MobiDB-lite"/>
    </source>
</evidence>
<comment type="caution">
    <text evidence="4">The sequence shown here is derived from an EMBL/GenBank/DDBJ whole genome shotgun (WGS) entry which is preliminary data.</text>
</comment>